<dbReference type="OrthoDB" id="9786526at2"/>
<dbReference type="Proteomes" id="UP000246058">
    <property type="component" value="Chromosome"/>
</dbReference>
<evidence type="ECO:0000256" key="3">
    <source>
        <dbReference type="ARBA" id="ARBA00023125"/>
    </source>
</evidence>
<dbReference type="KEGG" id="meti:DK427_04500"/>
<dbReference type="SUPFAM" id="SSF46785">
    <property type="entry name" value="Winged helix' DNA-binding domain"/>
    <property type="match status" value="1"/>
</dbReference>
<keyword evidence="3" id="KW-0238">DNA-binding</keyword>
<dbReference type="PROSITE" id="PS50931">
    <property type="entry name" value="HTH_LYSR"/>
    <property type="match status" value="1"/>
</dbReference>
<comment type="similarity">
    <text evidence="1">Belongs to the LysR transcriptional regulatory family.</text>
</comment>
<dbReference type="SUPFAM" id="SSF53850">
    <property type="entry name" value="Periplasmic binding protein-like II"/>
    <property type="match status" value="1"/>
</dbReference>
<name>A0A2U8VN97_9HYPH</name>
<dbReference type="PANTHER" id="PTHR30346">
    <property type="entry name" value="TRANSCRIPTIONAL DUAL REGULATOR HCAR-RELATED"/>
    <property type="match status" value="1"/>
</dbReference>
<dbReference type="Gene3D" id="1.10.10.10">
    <property type="entry name" value="Winged helix-like DNA-binding domain superfamily/Winged helix DNA-binding domain"/>
    <property type="match status" value="1"/>
</dbReference>
<dbReference type="InterPro" id="IPR005119">
    <property type="entry name" value="LysR_subst-bd"/>
</dbReference>
<evidence type="ECO:0000313" key="7">
    <source>
        <dbReference type="Proteomes" id="UP000246058"/>
    </source>
</evidence>
<evidence type="ECO:0000259" key="5">
    <source>
        <dbReference type="PROSITE" id="PS50931"/>
    </source>
</evidence>
<dbReference type="CDD" id="cd08414">
    <property type="entry name" value="PBP2_LTTR_aromatics_like"/>
    <property type="match status" value="1"/>
</dbReference>
<dbReference type="PANTHER" id="PTHR30346:SF28">
    <property type="entry name" value="HTH-TYPE TRANSCRIPTIONAL REGULATOR CYNR"/>
    <property type="match status" value="1"/>
</dbReference>
<reference evidence="6 7" key="1">
    <citation type="submission" date="2018-05" db="EMBL/GenBank/DDBJ databases">
        <title>Complete Genome Sequence of Methylobacterium sp. 17Sr1-43.</title>
        <authorList>
            <person name="Srinivasan S."/>
        </authorList>
    </citation>
    <scope>NUCLEOTIDE SEQUENCE [LARGE SCALE GENOMIC DNA]</scope>
    <source>
        <strain evidence="6 7">17Sr1-43</strain>
    </source>
</reference>
<evidence type="ECO:0000256" key="4">
    <source>
        <dbReference type="ARBA" id="ARBA00023163"/>
    </source>
</evidence>
<dbReference type="Pfam" id="PF00126">
    <property type="entry name" value="HTH_1"/>
    <property type="match status" value="1"/>
</dbReference>
<dbReference type="Pfam" id="PF03466">
    <property type="entry name" value="LysR_substrate"/>
    <property type="match status" value="1"/>
</dbReference>
<evidence type="ECO:0000256" key="1">
    <source>
        <dbReference type="ARBA" id="ARBA00009437"/>
    </source>
</evidence>
<gene>
    <name evidence="6" type="ORF">DK427_04500</name>
</gene>
<dbReference type="RefSeq" id="WP_109950225.1">
    <property type="nucleotide sequence ID" value="NZ_CP029551.1"/>
</dbReference>
<dbReference type="GO" id="GO:0003677">
    <property type="term" value="F:DNA binding"/>
    <property type="evidence" value="ECO:0007669"/>
    <property type="project" value="UniProtKB-KW"/>
</dbReference>
<dbReference type="AlphaFoldDB" id="A0A2U8VN97"/>
<evidence type="ECO:0000313" key="6">
    <source>
        <dbReference type="EMBL" id="AWN35094.1"/>
    </source>
</evidence>
<accession>A0A2U8VN97</accession>
<keyword evidence="7" id="KW-1185">Reference proteome</keyword>
<organism evidence="6 7">
    <name type="scientific">Methylobacterium radiodurans</name>
    <dbReference type="NCBI Taxonomy" id="2202828"/>
    <lineage>
        <taxon>Bacteria</taxon>
        <taxon>Pseudomonadati</taxon>
        <taxon>Pseudomonadota</taxon>
        <taxon>Alphaproteobacteria</taxon>
        <taxon>Hyphomicrobiales</taxon>
        <taxon>Methylobacteriaceae</taxon>
        <taxon>Methylobacterium</taxon>
    </lineage>
</organism>
<dbReference type="GO" id="GO:0003700">
    <property type="term" value="F:DNA-binding transcription factor activity"/>
    <property type="evidence" value="ECO:0007669"/>
    <property type="project" value="InterPro"/>
</dbReference>
<keyword evidence="2" id="KW-0805">Transcription regulation</keyword>
<dbReference type="PRINTS" id="PR00039">
    <property type="entry name" value="HTHLYSR"/>
</dbReference>
<sequence length="310" mass="35093">MKNPAGLDLLHSFLVVADELNFRRSAQRLNLDQSALTRRIQKLEQTVGFRLLERTTREVLLTAAGRRFYDDNLPLLRRYTESVETARGIAEGRTGMVRVAYMAFAATELMPCAVARFRQLHPQIEIRLQYIRTQGQKLALAADEIDVGYMIGPFDHSEYHSARLARDPLYLVAPRNHDLLRGESLRPADLKEARLILGDMSEWGEYRWRLADLFQGEGVVPQIHLEASNTLALIGLVAAGLGVTIYPESLIGLLGSNVEVRPIEHPDFHSETVLVWKRINRSGPTQRFIEVATKQPSPDQHAHRRSSDRG</sequence>
<dbReference type="EMBL" id="CP029551">
    <property type="protein sequence ID" value="AWN35094.1"/>
    <property type="molecule type" value="Genomic_DNA"/>
</dbReference>
<evidence type="ECO:0000256" key="2">
    <source>
        <dbReference type="ARBA" id="ARBA00023015"/>
    </source>
</evidence>
<dbReference type="GO" id="GO:0032993">
    <property type="term" value="C:protein-DNA complex"/>
    <property type="evidence" value="ECO:0007669"/>
    <property type="project" value="TreeGrafter"/>
</dbReference>
<dbReference type="InterPro" id="IPR000847">
    <property type="entry name" value="LysR_HTH_N"/>
</dbReference>
<dbReference type="FunFam" id="1.10.10.10:FF:000001">
    <property type="entry name" value="LysR family transcriptional regulator"/>
    <property type="match status" value="1"/>
</dbReference>
<protein>
    <submittedName>
        <fullName evidence="6">LysR family transcriptional regulator</fullName>
    </submittedName>
</protein>
<feature type="domain" description="HTH lysR-type" evidence="5">
    <location>
        <begin position="1"/>
        <end position="62"/>
    </location>
</feature>
<keyword evidence="4" id="KW-0804">Transcription</keyword>
<dbReference type="InterPro" id="IPR036390">
    <property type="entry name" value="WH_DNA-bd_sf"/>
</dbReference>
<dbReference type="Gene3D" id="3.40.190.10">
    <property type="entry name" value="Periplasmic binding protein-like II"/>
    <property type="match status" value="2"/>
</dbReference>
<dbReference type="InterPro" id="IPR036388">
    <property type="entry name" value="WH-like_DNA-bd_sf"/>
</dbReference>
<proteinExistence type="inferred from homology"/>